<evidence type="ECO:0000313" key="1">
    <source>
        <dbReference type="EMBL" id="GIM72125.1"/>
    </source>
</evidence>
<protein>
    <recommendedName>
        <fullName evidence="3">ParB-like nuclease family protein</fullName>
    </recommendedName>
</protein>
<evidence type="ECO:0000313" key="2">
    <source>
        <dbReference type="Proteomes" id="UP000681340"/>
    </source>
</evidence>
<reference evidence="1" key="1">
    <citation type="submission" date="2021-03" db="EMBL/GenBank/DDBJ databases">
        <title>Whole genome shotgun sequence of Actinoplanes auranticolor NBRC 12245.</title>
        <authorList>
            <person name="Komaki H."/>
            <person name="Tamura T."/>
        </authorList>
    </citation>
    <scope>NUCLEOTIDE SEQUENCE</scope>
    <source>
        <strain evidence="1">NBRC 12245</strain>
    </source>
</reference>
<evidence type="ECO:0008006" key="3">
    <source>
        <dbReference type="Google" id="ProtNLM"/>
    </source>
</evidence>
<sequence>MTGRQQQWFHFGPWVFSIDAAQTLIAAAPRDTCTLDVTAWATAYGLTRLDDPGHTRVTLIGPAPGGLDRLYAMRTDLTKPVLVGRVRVAGIPPAALLIDGMHRLYHAWRKGVPRLPAYVLTAEETRRIQHDKLLGPAGSGIIPPSA</sequence>
<dbReference type="EMBL" id="BOQL01000039">
    <property type="protein sequence ID" value="GIM72125.1"/>
    <property type="molecule type" value="Genomic_DNA"/>
</dbReference>
<dbReference type="AlphaFoldDB" id="A0A919SHR4"/>
<comment type="caution">
    <text evidence="1">The sequence shown here is derived from an EMBL/GenBank/DDBJ whole genome shotgun (WGS) entry which is preliminary data.</text>
</comment>
<organism evidence="1 2">
    <name type="scientific">Actinoplanes auranticolor</name>
    <dbReference type="NCBI Taxonomy" id="47988"/>
    <lineage>
        <taxon>Bacteria</taxon>
        <taxon>Bacillati</taxon>
        <taxon>Actinomycetota</taxon>
        <taxon>Actinomycetes</taxon>
        <taxon>Micromonosporales</taxon>
        <taxon>Micromonosporaceae</taxon>
        <taxon>Actinoplanes</taxon>
    </lineage>
</organism>
<dbReference type="RefSeq" id="WP_212990902.1">
    <property type="nucleotide sequence ID" value="NZ_BAABEA010000028.1"/>
</dbReference>
<proteinExistence type="predicted"/>
<dbReference type="Proteomes" id="UP000681340">
    <property type="component" value="Unassembled WGS sequence"/>
</dbReference>
<accession>A0A919SHR4</accession>
<gene>
    <name evidence="1" type="ORF">Aau02nite_49330</name>
</gene>
<name>A0A919SHR4_9ACTN</name>
<keyword evidence="2" id="KW-1185">Reference proteome</keyword>